<evidence type="ECO:0000256" key="1">
    <source>
        <dbReference type="SAM" id="Phobius"/>
    </source>
</evidence>
<organism evidence="2">
    <name type="scientific">Anaerolinea thermolimosa</name>
    <dbReference type="NCBI Taxonomy" id="229919"/>
    <lineage>
        <taxon>Bacteria</taxon>
        <taxon>Bacillati</taxon>
        <taxon>Chloroflexota</taxon>
        <taxon>Anaerolineae</taxon>
        <taxon>Anaerolineales</taxon>
        <taxon>Anaerolineaceae</taxon>
        <taxon>Anaerolinea</taxon>
    </lineage>
</organism>
<keyword evidence="1" id="KW-1133">Transmembrane helix</keyword>
<comment type="caution">
    <text evidence="2">The sequence shown here is derived from an EMBL/GenBank/DDBJ whole genome shotgun (WGS) entry which is preliminary data.</text>
</comment>
<dbReference type="AlphaFoldDB" id="A0A7C4PQH1"/>
<sequence>MNERPGCLIGLLKIGLLRWVYDGLQRTFGWKSGSCLGCGCGLIFFILFILIFFSIIFGTDWFKLVQAFGLV</sequence>
<accession>A0A7C4PQH1</accession>
<evidence type="ECO:0000313" key="2">
    <source>
        <dbReference type="EMBL" id="HGS20330.1"/>
    </source>
</evidence>
<dbReference type="EMBL" id="DSYK01000026">
    <property type="protein sequence ID" value="HGS20330.1"/>
    <property type="molecule type" value="Genomic_DNA"/>
</dbReference>
<name>A0A7C4PQH1_9CHLR</name>
<feature type="transmembrane region" description="Helical" evidence="1">
    <location>
        <begin position="35"/>
        <end position="57"/>
    </location>
</feature>
<reference evidence="2" key="1">
    <citation type="journal article" date="2020" name="mSystems">
        <title>Genome- and Community-Level Interaction Insights into Carbon Utilization and Element Cycling Functions of Hydrothermarchaeota in Hydrothermal Sediment.</title>
        <authorList>
            <person name="Zhou Z."/>
            <person name="Liu Y."/>
            <person name="Xu W."/>
            <person name="Pan J."/>
            <person name="Luo Z.H."/>
            <person name="Li M."/>
        </authorList>
    </citation>
    <scope>NUCLEOTIDE SEQUENCE [LARGE SCALE GENOMIC DNA]</scope>
    <source>
        <strain evidence="2">SpSt-573</strain>
    </source>
</reference>
<gene>
    <name evidence="2" type="ORF">ENT37_00490</name>
</gene>
<keyword evidence="1" id="KW-0472">Membrane</keyword>
<keyword evidence="1" id="KW-0812">Transmembrane</keyword>
<proteinExistence type="predicted"/>
<protein>
    <submittedName>
        <fullName evidence="2">Uncharacterized protein</fullName>
    </submittedName>
</protein>